<dbReference type="Pfam" id="PF00903">
    <property type="entry name" value="Glyoxalase"/>
    <property type="match status" value="1"/>
</dbReference>
<evidence type="ECO:0000313" key="3">
    <source>
        <dbReference type="Proteomes" id="UP000290365"/>
    </source>
</evidence>
<sequence length="123" mass="13509">MADEKIMMVMMAVTDMEKAKTFYAEQLGFQVTTDYGQGDQRWVGLSLPGGGASLTLSTLHGNMKPGSMRLYLSTSDIEAAHNEFKAKGARVNDVKDDLYGPGSGVKWFDLRDPDGNVWQVVQS</sequence>
<dbReference type="PANTHER" id="PTHR36437">
    <property type="entry name" value="GLYOXALASE/BLEOMYCIN RESISTANCE PROTEIN/DIOXYGENASE"/>
    <property type="match status" value="1"/>
</dbReference>
<protein>
    <submittedName>
        <fullName evidence="2">VOC family protein</fullName>
    </submittedName>
</protein>
<organism evidence="2 3">
    <name type="scientific">Ktedonosporobacter rubrisoli</name>
    <dbReference type="NCBI Taxonomy" id="2509675"/>
    <lineage>
        <taxon>Bacteria</taxon>
        <taxon>Bacillati</taxon>
        <taxon>Chloroflexota</taxon>
        <taxon>Ktedonobacteria</taxon>
        <taxon>Ktedonobacterales</taxon>
        <taxon>Ktedonosporobacteraceae</taxon>
        <taxon>Ktedonosporobacter</taxon>
    </lineage>
</organism>
<proteinExistence type="predicted"/>
<evidence type="ECO:0000313" key="2">
    <source>
        <dbReference type="EMBL" id="QBD82898.1"/>
    </source>
</evidence>
<dbReference type="InterPro" id="IPR037523">
    <property type="entry name" value="VOC_core"/>
</dbReference>
<dbReference type="SUPFAM" id="SSF54593">
    <property type="entry name" value="Glyoxalase/Bleomycin resistance protein/Dihydroxybiphenyl dioxygenase"/>
    <property type="match status" value="1"/>
</dbReference>
<dbReference type="OrthoDB" id="9803079at2"/>
<dbReference type="PANTHER" id="PTHR36437:SF2">
    <property type="entry name" value="GLYOXALASE_BLEOMYCIN RESISTANCE PROTEIN_DIOXYGENASE"/>
    <property type="match status" value="1"/>
</dbReference>
<dbReference type="InterPro" id="IPR004360">
    <property type="entry name" value="Glyas_Fos-R_dOase_dom"/>
</dbReference>
<accession>A0A4P6K3P8</accession>
<dbReference type="EMBL" id="CP035758">
    <property type="protein sequence ID" value="QBD82898.1"/>
    <property type="molecule type" value="Genomic_DNA"/>
</dbReference>
<evidence type="ECO:0000259" key="1">
    <source>
        <dbReference type="PROSITE" id="PS51819"/>
    </source>
</evidence>
<dbReference type="Gene3D" id="3.10.180.10">
    <property type="entry name" value="2,3-Dihydroxybiphenyl 1,2-Dioxygenase, domain 1"/>
    <property type="match status" value="1"/>
</dbReference>
<dbReference type="PROSITE" id="PS51819">
    <property type="entry name" value="VOC"/>
    <property type="match status" value="1"/>
</dbReference>
<dbReference type="AlphaFoldDB" id="A0A4P6K3P8"/>
<dbReference type="Proteomes" id="UP000290365">
    <property type="component" value="Chromosome"/>
</dbReference>
<dbReference type="KEGG" id="kbs:EPA93_45830"/>
<gene>
    <name evidence="2" type="ORF">EPA93_45830</name>
</gene>
<feature type="domain" description="VOC" evidence="1">
    <location>
        <begin position="5"/>
        <end position="123"/>
    </location>
</feature>
<dbReference type="InterPro" id="IPR029068">
    <property type="entry name" value="Glyas_Bleomycin-R_OHBP_Dase"/>
</dbReference>
<reference evidence="2 3" key="1">
    <citation type="submission" date="2019-01" db="EMBL/GenBank/DDBJ databases">
        <title>Ktedonosporobacter rubrisoli SCAWS-G2.</title>
        <authorList>
            <person name="Huang Y."/>
            <person name="Yan B."/>
        </authorList>
    </citation>
    <scope>NUCLEOTIDE SEQUENCE [LARGE SCALE GENOMIC DNA]</scope>
    <source>
        <strain evidence="2 3">SCAWS-G2</strain>
    </source>
</reference>
<keyword evidence="3" id="KW-1185">Reference proteome</keyword>
<name>A0A4P6K3P8_KTERU</name>